<proteinExistence type="predicted"/>
<dbReference type="Proteomes" id="UP000789342">
    <property type="component" value="Unassembled WGS sequence"/>
</dbReference>
<reference evidence="1" key="1">
    <citation type="submission" date="2021-06" db="EMBL/GenBank/DDBJ databases">
        <authorList>
            <person name="Kallberg Y."/>
            <person name="Tangrot J."/>
            <person name="Rosling A."/>
        </authorList>
    </citation>
    <scope>NUCLEOTIDE SEQUENCE</scope>
    <source>
        <strain evidence="1">CL551</strain>
    </source>
</reference>
<dbReference type="EMBL" id="CAJVPV010000026">
    <property type="protein sequence ID" value="CAG8439030.1"/>
    <property type="molecule type" value="Genomic_DNA"/>
</dbReference>
<evidence type="ECO:0000313" key="1">
    <source>
        <dbReference type="EMBL" id="CAG8439030.1"/>
    </source>
</evidence>
<comment type="caution">
    <text evidence="1">The sequence shown here is derived from an EMBL/GenBank/DDBJ whole genome shotgun (WGS) entry which is preliminary data.</text>
</comment>
<keyword evidence="2" id="KW-1185">Reference proteome</keyword>
<name>A0A9N8V690_9GLOM</name>
<gene>
    <name evidence="1" type="ORF">AMORRO_LOCUS136</name>
</gene>
<accession>A0A9N8V690</accession>
<dbReference type="AlphaFoldDB" id="A0A9N8V690"/>
<sequence>MRVFQVHLSQKHGINIDTLTNNSTPLWMRGSPTQNNDRCGEVTEGIIMMVQIEDANGDAILL</sequence>
<evidence type="ECO:0000313" key="2">
    <source>
        <dbReference type="Proteomes" id="UP000789342"/>
    </source>
</evidence>
<protein>
    <submittedName>
        <fullName evidence="1">11901_t:CDS:1</fullName>
    </submittedName>
</protein>
<organism evidence="1 2">
    <name type="scientific">Acaulospora morrowiae</name>
    <dbReference type="NCBI Taxonomy" id="94023"/>
    <lineage>
        <taxon>Eukaryota</taxon>
        <taxon>Fungi</taxon>
        <taxon>Fungi incertae sedis</taxon>
        <taxon>Mucoromycota</taxon>
        <taxon>Glomeromycotina</taxon>
        <taxon>Glomeromycetes</taxon>
        <taxon>Diversisporales</taxon>
        <taxon>Acaulosporaceae</taxon>
        <taxon>Acaulospora</taxon>
    </lineage>
</organism>